<feature type="domain" description="L27" evidence="11">
    <location>
        <begin position="3"/>
        <end position="63"/>
    </location>
</feature>
<keyword evidence="7" id="KW-0965">Cell junction</keyword>
<dbReference type="FunFam" id="2.30.42.10:FF:000051">
    <property type="entry name" value="Multiple PDZ domain protein isoform X1"/>
    <property type="match status" value="1"/>
</dbReference>
<sequence>MIETMDTQRALQAVERLQAKLKERGEVPTEEKLSLLKSVLQSPLFHQILALQKSVQHLRDQGSVPASHGSDPVDHITAVKPSGSHVSYSDISAATHINGKTSSEEFENIIQSMAQGRFVTHVELQKPVSGGLGFSVVGLKSENRGELGIFIQEIQLGSVAHCDGKLKEADQILAINGQPLDQTVTHQQAIGILQSASERVQLTVARGPIPQLASPVVSRTPSAASTLSAKSSAWQHVETIELVNDGTGLGFGIVGGKTTGVIVKTILPGGIADQDGRLRSGDHILRIGDTDLYGMGSEQVAQVLRQCGNRVKLVVTRGPGDENPSVSAVMPVVLPTVNEQQGYEEEEETEAFDVSLTKNTQGLGITIAGYVGDKNSEPSGIFVKSITKDSAVDQDGRIHVGDQIIAVDGVNIQGYTNQQAVEVLRHTGQTVHLKLIRRGFRPDEIPPAVAPSVTVPSPSTTIPTTATVLRELERERRKAEDAAQDEKPLQTKSEGSDVSPSTDQLTEDKRGMKLTLFEEEELMKKWQEILGPTNEVVVAQVEKFSESSGLGISLEANSGHHYIRSVLPEGPVGRCGKLFNGDELLEVNGISLIGETHKEVVRILKELPLCVYMTCCRPAPLLQTDMDAIQPESEALPTTTKLKKQIDLSSVLLAGDSEVNAAAATQDNVTEEAIGSPLAMWELEIQNIELEKGEGGLGFSILDYQDPLDPAKTVIVIRSLVPDGVAEQDGRLLPGDRLMYVNTTNLENASLEDAVQALKGAKLGKVQIGVAKPLPGICGYSHSPHPYGEQEITSSSTIHSFDFNSILVEEGEEEDLAEGIVYRAEPALIDTSEADLSDEKVLHTYSGLEDDTFQASMIALHGSSCSADLDYLHSSTPKLTARLDLLDEHPCFTTPSGLGDNTQAFSPEKSASFAPPGLRGHVPAFNAILSSSDQYLAQHSAKEEPVECSNSYSPFTEIGTISNVQEEPVESLHYQREPPICFGDIGDIKILIKDEEAGVKESAEDDDKEVLTSGSNFERTITVVKGNSSLGMTVSAMKDGLGMLIRSIIHGGSISRDGRLGVGDLILAINGEPTANLTNAQARAMLRRHSLIGPDMGSACSPEDDLCPFYVITYVPAEYLEEYKASLEQVKDDVFSEKAPVPAPKDIPNLPEREDGEGEESASYSNWNQPRKVELFREPGKSLGISIVGGRGMGSRLSNGEVMRGIFIKHILVDSPAGQNGTLKTGDRIVEVDGVDLRDASHEEAVEAIRRAGNPVSFLVQSIIHRPRPESIYSPASSPAVEKHTTAFTCMPHRTCQPPLPFPQLNSHRGSSLCCTNQTYLAPALPQSSITDSSEERAAAVTRDNKDKEGDSHSRLFLRLSPTNPFTPTPFKPAKREAAKASPTSTVLPLPVVPHVGETDTDTLTEIPGRPAEAEEENEGEVEDEFGYNWKNIIQRYGSLPGVLHMIELEKGKTGLGLSLAGNRDRSRMSVFVVGIDPSGAAGRDGRMVVGDELLEINGQVLYGHSHQNASSIIKSSPSKVKIIFVRNTEALNQMAVGPVREHEGDTVEPHTELETIAANGDADSSKYVHHIIKLKEDGGLGITFVEGNTESGVEIQSISEVKAHTGKEGCMKPGDKLLAVNGESVLGYTVEKSTCQDGGYADGVLTSLPSMPSAATVTSLSRSSTPSTLACDPATCPIIPGCETTIDISKGRTGLGLSIVGGCDTLLGAIIIHEVYEEGAASKDGRLWAGDQILEVNGIDLRAASHDEAINVLRQTPQRVRLTVYRDEAQYKEEDLWDSFTMELHKKPGQGLGLSIVGRRNDTGVFVSDIVKGGLVDTDGRLMQGDQILSVNGEDVRSATQEAVAALLKCCVGPIKMEVGRFKAGPFHSERRLSQSSQMSETGSSKVASQSCSDSGNLPSDPDKLSRSQESPEHQDTRTVEFTKGPNDSLGISIAGGVGSPLGDIPIFIAMMNPVGLAAQTQKLKIGDRIVSICGTSAEGMSHSQAVTLLKNATGTIQLQVVAGGDTTVTGPSQDQAVGGLTPSCIFQDDLGPPQYKTITLERGPDGLGFSIVGGYGSPHGDLPIYVKTVFGKGAAAEDGRLKRGDQIMAVNGQTLEGVTHEEAVGILKRTKGTVTLTVLS</sequence>
<dbReference type="SUPFAM" id="SSF101288">
    <property type="entry name" value="L27 domain"/>
    <property type="match status" value="1"/>
</dbReference>
<dbReference type="InterPro" id="IPR036034">
    <property type="entry name" value="PDZ_sf"/>
</dbReference>
<dbReference type="SMART" id="SM00228">
    <property type="entry name" value="PDZ"/>
    <property type="match status" value="13"/>
</dbReference>
<dbReference type="InterPro" id="IPR001478">
    <property type="entry name" value="PDZ"/>
</dbReference>
<feature type="domain" description="PDZ" evidence="10">
    <location>
        <begin position="1172"/>
        <end position="1260"/>
    </location>
</feature>
<dbReference type="CDD" id="cd06673">
    <property type="entry name" value="PDZ10_MUPP1-PDZ8_PATJ-like"/>
    <property type="match status" value="1"/>
</dbReference>
<keyword evidence="4" id="KW-1003">Cell membrane</keyword>
<dbReference type="SMART" id="SM00569">
    <property type="entry name" value="L27"/>
    <property type="match status" value="1"/>
</dbReference>
<feature type="domain" description="PDZ" evidence="10">
    <location>
        <begin position="1571"/>
        <end position="1634"/>
    </location>
</feature>
<dbReference type="Pfam" id="PF16667">
    <property type="entry name" value="MPDZ_u10"/>
    <property type="match status" value="1"/>
</dbReference>
<dbReference type="Proteomes" id="UP000694890">
    <property type="component" value="Linkage group LG15"/>
</dbReference>
<evidence type="ECO:0000256" key="1">
    <source>
        <dbReference type="ARBA" id="ARBA00004221"/>
    </source>
</evidence>
<feature type="domain" description="PDZ" evidence="10">
    <location>
        <begin position="2039"/>
        <end position="2122"/>
    </location>
</feature>
<evidence type="ECO:0000256" key="8">
    <source>
        <dbReference type="ARBA" id="ARBA00023136"/>
    </source>
</evidence>
<keyword evidence="6" id="KW-0677">Repeat</keyword>
<feature type="compositionally biased region" description="Basic and acidic residues" evidence="9">
    <location>
        <begin position="473"/>
        <end position="489"/>
    </location>
</feature>
<gene>
    <name evidence="13" type="primary">LOC108892354</name>
</gene>
<feature type="domain" description="PDZ" evidence="10">
    <location>
        <begin position="1020"/>
        <end position="1088"/>
    </location>
</feature>
<evidence type="ECO:0000256" key="4">
    <source>
        <dbReference type="ARBA" id="ARBA00022475"/>
    </source>
</evidence>
<feature type="region of interest" description="Disordered" evidence="9">
    <location>
        <begin position="473"/>
        <end position="509"/>
    </location>
</feature>
<dbReference type="FunFam" id="2.30.42.10:FF:000093">
    <property type="entry name" value="multiple PDZ domain protein isoform X1"/>
    <property type="match status" value="1"/>
</dbReference>
<feature type="domain" description="PDZ" evidence="10">
    <location>
        <begin position="121"/>
        <end position="208"/>
    </location>
</feature>
<dbReference type="FunFam" id="2.30.42.10:FF:000058">
    <property type="entry name" value="multiple PDZ domain protein isoform X1"/>
    <property type="match status" value="1"/>
</dbReference>
<dbReference type="PANTHER" id="PTHR19964">
    <property type="entry name" value="MULTIPLE PDZ DOMAIN PROTEIN"/>
    <property type="match status" value="1"/>
</dbReference>
<dbReference type="Pfam" id="PF09045">
    <property type="entry name" value="L27_2"/>
    <property type="match status" value="1"/>
</dbReference>
<feature type="compositionally biased region" description="Acidic residues" evidence="9">
    <location>
        <begin position="1414"/>
        <end position="1423"/>
    </location>
</feature>
<feature type="domain" description="PDZ" evidence="10">
    <location>
        <begin position="1446"/>
        <end position="1529"/>
    </location>
</feature>
<dbReference type="InterPro" id="IPR036892">
    <property type="entry name" value="L27_dom_sf"/>
</dbReference>
<dbReference type="CDD" id="cd06669">
    <property type="entry name" value="PDZ5_MUPP1-like"/>
    <property type="match status" value="1"/>
</dbReference>
<dbReference type="CDD" id="cd06671">
    <property type="entry name" value="PDZ7_MUPP1-PD6_PATJ-like"/>
    <property type="match status" value="1"/>
</dbReference>
<dbReference type="Gene3D" id="1.10.287.650">
    <property type="entry name" value="L27 domain"/>
    <property type="match status" value="1"/>
</dbReference>
<feature type="compositionally biased region" description="Polar residues" evidence="9">
    <location>
        <begin position="1887"/>
        <end position="1899"/>
    </location>
</feature>
<evidence type="ECO:0000259" key="11">
    <source>
        <dbReference type="PROSITE" id="PS51022"/>
    </source>
</evidence>
<dbReference type="InterPro" id="IPR032078">
    <property type="entry name" value="MPDZ_u10"/>
</dbReference>
<dbReference type="Gene3D" id="2.30.42.10">
    <property type="match status" value="13"/>
</dbReference>
<keyword evidence="5" id="KW-0597">Phosphoprotein</keyword>
<dbReference type="CDD" id="cd06668">
    <property type="entry name" value="PDZ4_MUPP1-like"/>
    <property type="match status" value="1"/>
</dbReference>
<evidence type="ECO:0000256" key="5">
    <source>
        <dbReference type="ARBA" id="ARBA00022553"/>
    </source>
</evidence>
<keyword evidence="3" id="KW-0796">Tight junction</keyword>
<evidence type="ECO:0000256" key="2">
    <source>
        <dbReference type="ARBA" id="ARBA00004435"/>
    </source>
</evidence>
<dbReference type="InterPro" id="IPR004172">
    <property type="entry name" value="L27_dom"/>
</dbReference>
<dbReference type="SUPFAM" id="SSF50156">
    <property type="entry name" value="PDZ domain-like"/>
    <property type="match status" value="13"/>
</dbReference>
<feature type="compositionally biased region" description="Polar residues" evidence="9">
    <location>
        <begin position="490"/>
        <end position="504"/>
    </location>
</feature>
<dbReference type="CDD" id="cd06675">
    <property type="entry name" value="PDZ12_MUPP1-like"/>
    <property type="match status" value="1"/>
</dbReference>
<dbReference type="InterPro" id="IPR015132">
    <property type="entry name" value="L27_2"/>
</dbReference>
<feature type="domain" description="PDZ" evidence="10">
    <location>
        <begin position="1782"/>
        <end position="1864"/>
    </location>
</feature>
<dbReference type="KEGG" id="lcf:108892354"/>
<feature type="compositionally biased region" description="Low complexity" evidence="9">
    <location>
        <begin position="1382"/>
        <end position="1396"/>
    </location>
</feature>
<dbReference type="CDD" id="cd06670">
    <property type="entry name" value="PDZ6_MUPP1-like"/>
    <property type="match status" value="1"/>
</dbReference>
<evidence type="ECO:0000256" key="9">
    <source>
        <dbReference type="SAM" id="MobiDB-lite"/>
    </source>
</evidence>
<dbReference type="PROSITE" id="PS50106">
    <property type="entry name" value="PDZ"/>
    <property type="match status" value="13"/>
</dbReference>
<dbReference type="CDD" id="cd06791">
    <property type="entry name" value="PDZ3_MUPP1-like"/>
    <property type="match status" value="1"/>
</dbReference>
<dbReference type="FunFam" id="2.30.42.10:FF:000072">
    <property type="entry name" value="multiple PDZ domain protein isoform X1"/>
    <property type="match status" value="1"/>
</dbReference>
<dbReference type="CDD" id="cd06676">
    <property type="entry name" value="PDZ13_MUPP1-like"/>
    <property type="match status" value="1"/>
</dbReference>
<feature type="domain" description="PDZ" evidence="10">
    <location>
        <begin position="687"/>
        <end position="761"/>
    </location>
</feature>
<dbReference type="CDD" id="cd06672">
    <property type="entry name" value="PDZ8_MUPP1-PDZ7_PATJ-PDZ2_INAD-like"/>
    <property type="match status" value="1"/>
</dbReference>
<dbReference type="GO" id="GO:0005923">
    <property type="term" value="C:bicellular tight junction"/>
    <property type="evidence" value="ECO:0007669"/>
    <property type="project" value="UniProtKB-SubCell"/>
</dbReference>
<dbReference type="PROSITE" id="PS51022">
    <property type="entry name" value="L27"/>
    <property type="match status" value="1"/>
</dbReference>
<evidence type="ECO:0000256" key="7">
    <source>
        <dbReference type="ARBA" id="ARBA00022949"/>
    </source>
</evidence>
<feature type="region of interest" description="Disordered" evidence="9">
    <location>
        <begin position="1326"/>
        <end position="1423"/>
    </location>
</feature>
<feature type="domain" description="PDZ" evidence="10">
    <location>
        <begin position="538"/>
        <end position="619"/>
    </location>
</feature>
<evidence type="ECO:0000256" key="6">
    <source>
        <dbReference type="ARBA" id="ARBA00022737"/>
    </source>
</evidence>
<dbReference type="PANTHER" id="PTHR19964:SF10">
    <property type="entry name" value="MULTIPLE PDZ DOMAIN PROTEIN"/>
    <property type="match status" value="1"/>
</dbReference>
<feature type="domain" description="PDZ" evidence="10">
    <location>
        <begin position="353"/>
        <end position="439"/>
    </location>
</feature>
<organism evidence="12 13">
    <name type="scientific">Lates calcarifer</name>
    <name type="common">Barramundi</name>
    <name type="synonym">Holocentrus calcarifer</name>
    <dbReference type="NCBI Taxonomy" id="8187"/>
    <lineage>
        <taxon>Eukaryota</taxon>
        <taxon>Metazoa</taxon>
        <taxon>Chordata</taxon>
        <taxon>Craniata</taxon>
        <taxon>Vertebrata</taxon>
        <taxon>Euteleostomi</taxon>
        <taxon>Actinopterygii</taxon>
        <taxon>Neopterygii</taxon>
        <taxon>Teleostei</taxon>
        <taxon>Neoteleostei</taxon>
        <taxon>Acanthomorphata</taxon>
        <taxon>Carangaria</taxon>
        <taxon>Carangaria incertae sedis</taxon>
        <taxon>Centropomidae</taxon>
        <taxon>Lates</taxon>
    </lineage>
</organism>
<dbReference type="CDD" id="cd06689">
    <property type="entry name" value="PDZ1_MUPP1-like"/>
    <property type="match status" value="1"/>
</dbReference>
<dbReference type="GO" id="GO:0016324">
    <property type="term" value="C:apical plasma membrane"/>
    <property type="evidence" value="ECO:0007669"/>
    <property type="project" value="UniProtKB-SubCell"/>
</dbReference>
<feature type="compositionally biased region" description="Low complexity" evidence="9">
    <location>
        <begin position="1875"/>
        <end position="1886"/>
    </location>
</feature>
<accession>A0AAJ8BHK9</accession>
<dbReference type="RefSeq" id="XP_050931914.1">
    <property type="nucleotide sequence ID" value="XM_051075957.1"/>
</dbReference>
<feature type="compositionally biased region" description="Basic and acidic residues" evidence="9">
    <location>
        <begin position="1902"/>
        <end position="1922"/>
    </location>
</feature>
<feature type="region of interest" description="Disordered" evidence="9">
    <location>
        <begin position="1869"/>
        <end position="1927"/>
    </location>
</feature>
<reference evidence="13" key="1">
    <citation type="submission" date="2025-08" db="UniProtKB">
        <authorList>
            <consortium name="RefSeq"/>
        </authorList>
    </citation>
    <scope>IDENTIFICATION</scope>
    <source>
        <tissue evidence="13">Brain</tissue>
    </source>
</reference>
<dbReference type="FunFam" id="2.30.42.10:FF:000038">
    <property type="entry name" value="Multiple PDZ domain protein isoform X1"/>
    <property type="match status" value="1"/>
</dbReference>
<evidence type="ECO:0000256" key="3">
    <source>
        <dbReference type="ARBA" id="ARBA00022427"/>
    </source>
</evidence>
<evidence type="ECO:0000313" key="13">
    <source>
        <dbReference type="RefSeq" id="XP_050931914.1"/>
    </source>
</evidence>
<comment type="subcellular location">
    <subcellularLocation>
        <location evidence="1">Apical cell membrane</location>
    </subcellularLocation>
    <subcellularLocation>
        <location evidence="2">Cell junction</location>
        <location evidence="2">Tight junction</location>
    </subcellularLocation>
</comment>
<dbReference type="GeneID" id="108892354"/>
<name>A0AAJ8BHK9_LATCA</name>
<feature type="domain" description="PDZ" evidence="10">
    <location>
        <begin position="1920"/>
        <end position="2006"/>
    </location>
</feature>
<dbReference type="InterPro" id="IPR051342">
    <property type="entry name" value="PDZ_scaffold"/>
</dbReference>
<dbReference type="FunFam" id="2.30.42.10:FF:000110">
    <property type="entry name" value="multiple PDZ domain protein isoform X2"/>
    <property type="match status" value="1"/>
</dbReference>
<protein>
    <submittedName>
        <fullName evidence="13">LOW QUALITY PROTEIN: multiple PDZ domain protein</fullName>
    </submittedName>
</protein>
<dbReference type="FunFam" id="2.30.42.10:FF:000070">
    <property type="entry name" value="Multiple PDZ domain protein"/>
    <property type="match status" value="1"/>
</dbReference>
<feature type="compositionally biased region" description="Basic and acidic residues" evidence="9">
    <location>
        <begin position="1334"/>
        <end position="1354"/>
    </location>
</feature>
<proteinExistence type="predicted"/>
<evidence type="ECO:0000259" key="10">
    <source>
        <dbReference type="PROSITE" id="PS50106"/>
    </source>
</evidence>
<feature type="region of interest" description="Disordered" evidence="9">
    <location>
        <begin position="1137"/>
        <end position="1166"/>
    </location>
</feature>
<keyword evidence="8" id="KW-0472">Membrane</keyword>
<dbReference type="Pfam" id="PF00595">
    <property type="entry name" value="PDZ"/>
    <property type="match status" value="12"/>
</dbReference>
<evidence type="ECO:0000313" key="12">
    <source>
        <dbReference type="Proteomes" id="UP000694890"/>
    </source>
</evidence>
<dbReference type="CDD" id="cd06674">
    <property type="entry name" value="PDZ11_MUPP1-PDZ9_PATJ-like"/>
    <property type="match status" value="1"/>
</dbReference>
<feature type="domain" description="PDZ" evidence="10">
    <location>
        <begin position="1686"/>
        <end position="1769"/>
    </location>
</feature>
<dbReference type="CDD" id="cd06667">
    <property type="entry name" value="PDZ2_MUPP1-like"/>
    <property type="match status" value="1"/>
</dbReference>
<feature type="domain" description="PDZ" evidence="10">
    <location>
        <begin position="239"/>
        <end position="319"/>
    </location>
</feature>